<evidence type="ECO:0000313" key="2">
    <source>
        <dbReference type="Proteomes" id="UP000499080"/>
    </source>
</evidence>
<dbReference type="EMBL" id="BGPR01000092">
    <property type="protein sequence ID" value="GBL93253.1"/>
    <property type="molecule type" value="Genomic_DNA"/>
</dbReference>
<protein>
    <recommendedName>
        <fullName evidence="3">RNase H type-1 domain-containing protein</fullName>
    </recommendedName>
</protein>
<evidence type="ECO:0008006" key="3">
    <source>
        <dbReference type="Google" id="ProtNLM"/>
    </source>
</evidence>
<dbReference type="AlphaFoldDB" id="A0A4Y2BMR2"/>
<sequence>MTLNEHIFLKEIPPLNHRCVSRHTNGSSPSNTWNPALASATPVLSPSNITLKLQIPLSRNLTTIQPQDLEKKTTGGRPTPQNFLIKTKRLCMKLKSQKRRSIKIMLKSTEMEFGGERGAAFSVLENNTWMHQWSAKINDNNTVYQAELTALLEVVNYATQNKSKTSTIHVGNKASIMAASNPKQQAR</sequence>
<comment type="caution">
    <text evidence="1">The sequence shown here is derived from an EMBL/GenBank/DDBJ whole genome shotgun (WGS) entry which is preliminary data.</text>
</comment>
<accession>A0A4Y2BMR2</accession>
<proteinExistence type="predicted"/>
<evidence type="ECO:0000313" key="1">
    <source>
        <dbReference type="EMBL" id="GBL93253.1"/>
    </source>
</evidence>
<dbReference type="OrthoDB" id="8070015at2759"/>
<keyword evidence="2" id="KW-1185">Reference proteome</keyword>
<dbReference type="Proteomes" id="UP000499080">
    <property type="component" value="Unassembled WGS sequence"/>
</dbReference>
<gene>
    <name evidence="1" type="ORF">AVEN_42690_1</name>
</gene>
<reference evidence="1 2" key="1">
    <citation type="journal article" date="2019" name="Sci. Rep.">
        <title>Orb-weaving spider Araneus ventricosus genome elucidates the spidroin gene catalogue.</title>
        <authorList>
            <person name="Kono N."/>
            <person name="Nakamura H."/>
            <person name="Ohtoshi R."/>
            <person name="Moran D.A.P."/>
            <person name="Shinohara A."/>
            <person name="Yoshida Y."/>
            <person name="Fujiwara M."/>
            <person name="Mori M."/>
            <person name="Tomita M."/>
            <person name="Arakawa K."/>
        </authorList>
    </citation>
    <scope>NUCLEOTIDE SEQUENCE [LARGE SCALE GENOMIC DNA]</scope>
</reference>
<name>A0A4Y2BMR2_ARAVE</name>
<organism evidence="1 2">
    <name type="scientific">Araneus ventricosus</name>
    <name type="common">Orbweaver spider</name>
    <name type="synonym">Epeira ventricosa</name>
    <dbReference type="NCBI Taxonomy" id="182803"/>
    <lineage>
        <taxon>Eukaryota</taxon>
        <taxon>Metazoa</taxon>
        <taxon>Ecdysozoa</taxon>
        <taxon>Arthropoda</taxon>
        <taxon>Chelicerata</taxon>
        <taxon>Arachnida</taxon>
        <taxon>Araneae</taxon>
        <taxon>Araneomorphae</taxon>
        <taxon>Entelegynae</taxon>
        <taxon>Araneoidea</taxon>
        <taxon>Araneidae</taxon>
        <taxon>Araneus</taxon>
    </lineage>
</organism>